<feature type="domain" description="SHOCT" evidence="2">
    <location>
        <begin position="57"/>
        <end position="80"/>
    </location>
</feature>
<accession>A0A6J4R9X7</accession>
<sequence>MAYGSYGFTELALALLVYGVGFLLTFFLLYLAVKRAVADGIRDAAGKGTGRAVGARRILDERYARGEISQEEYERMRRDVEGR</sequence>
<reference evidence="3" key="1">
    <citation type="submission" date="2020-02" db="EMBL/GenBank/DDBJ databases">
        <authorList>
            <person name="Meier V. D."/>
        </authorList>
    </citation>
    <scope>NUCLEOTIDE SEQUENCE</scope>
    <source>
        <strain evidence="3">AVDCRST_MAG14</strain>
    </source>
</reference>
<dbReference type="InterPro" id="IPR018649">
    <property type="entry name" value="SHOCT"/>
</dbReference>
<organism evidence="3">
    <name type="scientific">uncultured Rubrobacteraceae bacterium</name>
    <dbReference type="NCBI Taxonomy" id="349277"/>
    <lineage>
        <taxon>Bacteria</taxon>
        <taxon>Bacillati</taxon>
        <taxon>Actinomycetota</taxon>
        <taxon>Rubrobacteria</taxon>
        <taxon>Rubrobacterales</taxon>
        <taxon>Rubrobacteraceae</taxon>
        <taxon>environmental samples</taxon>
    </lineage>
</organism>
<proteinExistence type="predicted"/>
<dbReference type="AlphaFoldDB" id="A0A6J4R9X7"/>
<feature type="transmembrane region" description="Helical" evidence="1">
    <location>
        <begin position="12"/>
        <end position="33"/>
    </location>
</feature>
<gene>
    <name evidence="3" type="ORF">AVDCRST_MAG14-2218</name>
</gene>
<name>A0A6J4R9X7_9ACTN</name>
<keyword evidence="1" id="KW-0812">Transmembrane</keyword>
<protein>
    <recommendedName>
        <fullName evidence="2">SHOCT domain-containing protein</fullName>
    </recommendedName>
</protein>
<keyword evidence="1" id="KW-0472">Membrane</keyword>
<dbReference type="EMBL" id="CADCVG010000090">
    <property type="protein sequence ID" value="CAA9459696.1"/>
    <property type="molecule type" value="Genomic_DNA"/>
</dbReference>
<keyword evidence="1" id="KW-1133">Transmembrane helix</keyword>
<evidence type="ECO:0000313" key="3">
    <source>
        <dbReference type="EMBL" id="CAA9459696.1"/>
    </source>
</evidence>
<evidence type="ECO:0000256" key="1">
    <source>
        <dbReference type="SAM" id="Phobius"/>
    </source>
</evidence>
<evidence type="ECO:0000259" key="2">
    <source>
        <dbReference type="Pfam" id="PF09851"/>
    </source>
</evidence>
<dbReference type="Pfam" id="PF09851">
    <property type="entry name" value="SHOCT"/>
    <property type="match status" value="1"/>
</dbReference>